<proteinExistence type="predicted"/>
<feature type="chain" id="PRO_5001957170" description="DUF481 domain-containing protein" evidence="1">
    <location>
        <begin position="23"/>
        <end position="267"/>
    </location>
</feature>
<dbReference type="OrthoDB" id="5292716at2"/>
<dbReference type="PATRIC" id="fig|28229.3.peg.2737"/>
<comment type="caution">
    <text evidence="2">The sequence shown here is derived from an EMBL/GenBank/DDBJ whole genome shotgun (WGS) entry which is preliminary data.</text>
</comment>
<evidence type="ECO:0000313" key="3">
    <source>
        <dbReference type="Proteomes" id="UP000029868"/>
    </source>
</evidence>
<keyword evidence="1" id="KW-0732">Signal</keyword>
<sequence>MKSKIAIAALLLLPLSGQYALAEETAEEKPELTVSAELGFLFKTGNTKSGDIKAALNIKHESGQWLNLLAFNALAKKLETQDEDTGKDSFESTDNKWDILGQSNYSLEEGGKNYLYGSAYYEQDKFSSFEYQTSASFGWGRHWMETETSSFFADIGPGVKYDVIRAMPATATDAAILESSETAAIVQAQALYTKQINDFVEFKQYFVAKQAFESDKNSVYKSETSLTTKLIESLQFKFAFRVDYDTEVEEGFENTNTETSVTLVYSF</sequence>
<dbReference type="Proteomes" id="UP000029868">
    <property type="component" value="Unassembled WGS sequence"/>
</dbReference>
<dbReference type="InterPro" id="IPR007433">
    <property type="entry name" value="DUF481"/>
</dbReference>
<dbReference type="EMBL" id="JQEC01000039">
    <property type="protein sequence ID" value="KGJ91861.1"/>
    <property type="molecule type" value="Genomic_DNA"/>
</dbReference>
<dbReference type="RefSeq" id="WP_033082746.1">
    <property type="nucleotide sequence ID" value="NZ_JQEC01000039.1"/>
</dbReference>
<accession>A0A099KMZ9</accession>
<reference evidence="2 3" key="1">
    <citation type="submission" date="2014-08" db="EMBL/GenBank/DDBJ databases">
        <title>Genomic and Phenotypic Diversity of Colwellia psychrerythraea strains from Disparate Marine Basins.</title>
        <authorList>
            <person name="Techtmann S.M."/>
            <person name="Stelling S.C."/>
            <person name="Utturkar S.M."/>
            <person name="Alshibli N."/>
            <person name="Harris A."/>
            <person name="Brown S.D."/>
            <person name="Hazen T.C."/>
        </authorList>
    </citation>
    <scope>NUCLEOTIDE SEQUENCE [LARGE SCALE GENOMIC DNA]</scope>
    <source>
        <strain evidence="2 3">GAB14E</strain>
    </source>
</reference>
<evidence type="ECO:0000313" key="2">
    <source>
        <dbReference type="EMBL" id="KGJ91861.1"/>
    </source>
</evidence>
<feature type="signal peptide" evidence="1">
    <location>
        <begin position="1"/>
        <end position="22"/>
    </location>
</feature>
<dbReference type="AlphaFoldDB" id="A0A099KMZ9"/>
<evidence type="ECO:0000256" key="1">
    <source>
        <dbReference type="SAM" id="SignalP"/>
    </source>
</evidence>
<dbReference type="Pfam" id="PF04338">
    <property type="entry name" value="DUF481"/>
    <property type="match status" value="1"/>
</dbReference>
<protein>
    <recommendedName>
        <fullName evidence="4">DUF481 domain-containing protein</fullName>
    </recommendedName>
</protein>
<organism evidence="2 3">
    <name type="scientific">Colwellia psychrerythraea</name>
    <name type="common">Vibrio psychroerythus</name>
    <dbReference type="NCBI Taxonomy" id="28229"/>
    <lineage>
        <taxon>Bacteria</taxon>
        <taxon>Pseudomonadati</taxon>
        <taxon>Pseudomonadota</taxon>
        <taxon>Gammaproteobacteria</taxon>
        <taxon>Alteromonadales</taxon>
        <taxon>Colwelliaceae</taxon>
        <taxon>Colwellia</taxon>
    </lineage>
</organism>
<gene>
    <name evidence="2" type="ORF">GAB14E_3018</name>
</gene>
<evidence type="ECO:0008006" key="4">
    <source>
        <dbReference type="Google" id="ProtNLM"/>
    </source>
</evidence>
<name>A0A099KMZ9_COLPS</name>